<dbReference type="InterPro" id="IPR010328">
    <property type="entry name" value="DUF928"/>
</dbReference>
<gene>
    <name evidence="3" type="ORF">C7443_10694</name>
</gene>
<accession>A0A317MTX0</accession>
<evidence type="ECO:0000256" key="2">
    <source>
        <dbReference type="SAM" id="SignalP"/>
    </source>
</evidence>
<keyword evidence="2" id="KW-0732">Signal</keyword>
<keyword evidence="4" id="KW-1185">Reference proteome</keyword>
<evidence type="ECO:0000313" key="4">
    <source>
        <dbReference type="Proteomes" id="UP000246569"/>
    </source>
</evidence>
<evidence type="ECO:0000256" key="1">
    <source>
        <dbReference type="SAM" id="MobiDB-lite"/>
    </source>
</evidence>
<organism evidence="3 4">
    <name type="scientific">Plasticicumulans acidivorans</name>
    <dbReference type="NCBI Taxonomy" id="886464"/>
    <lineage>
        <taxon>Bacteria</taxon>
        <taxon>Pseudomonadati</taxon>
        <taxon>Pseudomonadota</taxon>
        <taxon>Gammaproteobacteria</taxon>
        <taxon>Candidatus Competibacteraceae</taxon>
        <taxon>Plasticicumulans</taxon>
    </lineage>
</organism>
<dbReference type="RefSeq" id="WP_110018758.1">
    <property type="nucleotide sequence ID" value="NZ_QGTJ01000006.1"/>
</dbReference>
<sequence>MKSLLSWLVLGLGVALGAGVQAGDASTSADDPPEYRPPPRSAPDAERLSGGGSRSADRPAVELSVLAPQWSGRSASAQPTLCWYQSAAAEVPLELTVTESDAVRPLLSKRLPALAGVQCFSLSSAGIKLHAGSVYDWSVALVLDEDRRSADVLSQANFVVQAPARGEQAVLRTSEPAARVRAYAQAGYWYDALGEIERMLAAHPTDPLPRRLRAALSEQVGLNAAAAVDLDAVR</sequence>
<feature type="signal peptide" evidence="2">
    <location>
        <begin position="1"/>
        <end position="22"/>
    </location>
</feature>
<name>A0A317MTX0_9GAMM</name>
<dbReference type="Proteomes" id="UP000246569">
    <property type="component" value="Unassembled WGS sequence"/>
</dbReference>
<protein>
    <submittedName>
        <fullName evidence="3">Uncharacterized protein DUF928</fullName>
    </submittedName>
</protein>
<dbReference type="OrthoDB" id="5625579at2"/>
<feature type="region of interest" description="Disordered" evidence="1">
    <location>
        <begin position="22"/>
        <end position="57"/>
    </location>
</feature>
<comment type="caution">
    <text evidence="3">The sequence shown here is derived from an EMBL/GenBank/DDBJ whole genome shotgun (WGS) entry which is preliminary data.</text>
</comment>
<feature type="chain" id="PRO_5016341865" evidence="2">
    <location>
        <begin position="23"/>
        <end position="234"/>
    </location>
</feature>
<dbReference type="AlphaFoldDB" id="A0A317MTX0"/>
<reference evidence="3 4" key="1">
    <citation type="submission" date="2018-05" db="EMBL/GenBank/DDBJ databases">
        <title>Genomic Encyclopedia of Type Strains, Phase IV (KMG-IV): sequencing the most valuable type-strain genomes for metagenomic binning, comparative biology and taxonomic classification.</title>
        <authorList>
            <person name="Goeker M."/>
        </authorList>
    </citation>
    <scope>NUCLEOTIDE SEQUENCE [LARGE SCALE GENOMIC DNA]</scope>
    <source>
        <strain evidence="3 4">DSM 23606</strain>
    </source>
</reference>
<dbReference type="Pfam" id="PF06051">
    <property type="entry name" value="DUF928"/>
    <property type="match status" value="1"/>
</dbReference>
<evidence type="ECO:0000313" key="3">
    <source>
        <dbReference type="EMBL" id="PWV61080.1"/>
    </source>
</evidence>
<dbReference type="EMBL" id="QGTJ01000006">
    <property type="protein sequence ID" value="PWV61080.1"/>
    <property type="molecule type" value="Genomic_DNA"/>
</dbReference>
<proteinExistence type="predicted"/>